<evidence type="ECO:0000313" key="2">
    <source>
        <dbReference type="EMBL" id="RUO31138.1"/>
    </source>
</evidence>
<dbReference type="RefSeq" id="WP_126799517.1">
    <property type="nucleotide sequence ID" value="NZ_PIPO01000005.1"/>
</dbReference>
<dbReference type="AlphaFoldDB" id="A0A432WEA2"/>
<dbReference type="Proteomes" id="UP000287823">
    <property type="component" value="Unassembled WGS sequence"/>
</dbReference>
<keyword evidence="1" id="KW-0812">Transmembrane</keyword>
<evidence type="ECO:0000313" key="3">
    <source>
        <dbReference type="Proteomes" id="UP000287823"/>
    </source>
</evidence>
<evidence type="ECO:0000256" key="1">
    <source>
        <dbReference type="SAM" id="Phobius"/>
    </source>
</evidence>
<sequence length="77" mass="8265">MFAHIAFTIPDTDERHTALDDTHGCTAEDLGTFAILRYLLSALFTQQLVVDLANSGQGFIQALTAFVLGGVVAAVKR</sequence>
<gene>
    <name evidence="2" type="ORF">CWE14_11625</name>
</gene>
<keyword evidence="1" id="KW-1133">Transmembrane helix</keyword>
<keyword evidence="1" id="KW-0472">Membrane</keyword>
<name>A0A432WEA2_9GAMM</name>
<keyword evidence="3" id="KW-1185">Reference proteome</keyword>
<reference evidence="2 3" key="1">
    <citation type="journal article" date="2011" name="Front. Microbiol.">
        <title>Genomic signatures of strain selection and enhancement in Bacillus atrophaeus var. globigii, a historical biowarfare simulant.</title>
        <authorList>
            <person name="Gibbons H.S."/>
            <person name="Broomall S.M."/>
            <person name="McNew L.A."/>
            <person name="Daligault H."/>
            <person name="Chapman C."/>
            <person name="Bruce D."/>
            <person name="Karavis M."/>
            <person name="Krepps M."/>
            <person name="McGregor P.A."/>
            <person name="Hong C."/>
            <person name="Park K.H."/>
            <person name="Akmal A."/>
            <person name="Feldman A."/>
            <person name="Lin J.S."/>
            <person name="Chang W.E."/>
            <person name="Higgs B.W."/>
            <person name="Demirev P."/>
            <person name="Lindquist J."/>
            <person name="Liem A."/>
            <person name="Fochler E."/>
            <person name="Read T.D."/>
            <person name="Tapia R."/>
            <person name="Johnson S."/>
            <person name="Bishop-Lilly K.A."/>
            <person name="Detter C."/>
            <person name="Han C."/>
            <person name="Sozhamannan S."/>
            <person name="Rosenzweig C.N."/>
            <person name="Skowronski E.W."/>
        </authorList>
    </citation>
    <scope>NUCLEOTIDE SEQUENCE [LARGE SCALE GENOMIC DNA]</scope>
    <source>
        <strain evidence="2 3">Y4G10-17</strain>
    </source>
</reference>
<accession>A0A432WEA2</accession>
<feature type="transmembrane region" description="Helical" evidence="1">
    <location>
        <begin position="58"/>
        <end position="75"/>
    </location>
</feature>
<proteinExistence type="predicted"/>
<comment type="caution">
    <text evidence="2">The sequence shown here is derived from an EMBL/GenBank/DDBJ whole genome shotgun (WGS) entry which is preliminary data.</text>
</comment>
<dbReference type="EMBL" id="PIPO01000005">
    <property type="protein sequence ID" value="RUO31138.1"/>
    <property type="molecule type" value="Genomic_DNA"/>
</dbReference>
<organism evidence="2 3">
    <name type="scientific">Aliidiomarina soli</name>
    <dbReference type="NCBI Taxonomy" id="1928574"/>
    <lineage>
        <taxon>Bacteria</taxon>
        <taxon>Pseudomonadati</taxon>
        <taxon>Pseudomonadota</taxon>
        <taxon>Gammaproteobacteria</taxon>
        <taxon>Alteromonadales</taxon>
        <taxon>Idiomarinaceae</taxon>
        <taxon>Aliidiomarina</taxon>
    </lineage>
</organism>
<protein>
    <submittedName>
        <fullName evidence="2">Uncharacterized protein</fullName>
    </submittedName>
</protein>